<accession>A0AAV7JS70</accession>
<sequence>MAESEKITKIVDLMPGMSRICCKFIVLEVNNGITTRDGHIITTCRVADRTASINLSVWDDKGKAIKSGDILKLNKGYINLWKNVLTLYTGKAGQLTRVGDFAFLFSEHPFLSEHGRYAPDSAIRYSDPPNDGSERMVPHEMSPLYPNSSEITFPNSYEPNGHTITPEIPLTMPYNLHTEWRYQSNMRLPVPPNNFSQVQMHPLVTPTSHMQMKPFTVSPGAKPSNGTFENEKQTKKF</sequence>
<dbReference type="GO" id="GO:0003677">
    <property type="term" value="F:DNA binding"/>
    <property type="evidence" value="ECO:0007669"/>
    <property type="project" value="UniProtKB-KW"/>
</dbReference>
<dbReference type="GO" id="GO:0000724">
    <property type="term" value="P:double-strand break repair via homologous recombination"/>
    <property type="evidence" value="ECO:0007669"/>
    <property type="project" value="TreeGrafter"/>
</dbReference>
<name>A0AAV7JS70_9METZ</name>
<keyword evidence="1" id="KW-0238">DNA-binding</keyword>
<dbReference type="EMBL" id="JAKMXF010000302">
    <property type="protein sequence ID" value="KAI6651593.1"/>
    <property type="molecule type" value="Genomic_DNA"/>
</dbReference>
<protein>
    <submittedName>
        <fullName evidence="3">SOSS complex subunit B1-like</fullName>
    </submittedName>
</protein>
<dbReference type="GO" id="GO:0070876">
    <property type="term" value="C:SOSS complex"/>
    <property type="evidence" value="ECO:0007669"/>
    <property type="project" value="TreeGrafter"/>
</dbReference>
<dbReference type="SUPFAM" id="SSF50249">
    <property type="entry name" value="Nucleic acid-binding proteins"/>
    <property type="match status" value="1"/>
</dbReference>
<organism evidence="3 4">
    <name type="scientific">Oopsacas minuta</name>
    <dbReference type="NCBI Taxonomy" id="111878"/>
    <lineage>
        <taxon>Eukaryota</taxon>
        <taxon>Metazoa</taxon>
        <taxon>Porifera</taxon>
        <taxon>Hexactinellida</taxon>
        <taxon>Hexasterophora</taxon>
        <taxon>Lyssacinosida</taxon>
        <taxon>Leucopsacidae</taxon>
        <taxon>Oopsacas</taxon>
    </lineage>
</organism>
<comment type="caution">
    <text evidence="3">The sequence shown here is derived from an EMBL/GenBank/DDBJ whole genome shotgun (WGS) entry which is preliminary data.</text>
</comment>
<dbReference type="AlphaFoldDB" id="A0AAV7JS70"/>
<dbReference type="CDD" id="cd04491">
    <property type="entry name" value="SoSSB_OBF"/>
    <property type="match status" value="1"/>
</dbReference>
<dbReference type="GO" id="GO:0005694">
    <property type="term" value="C:chromosome"/>
    <property type="evidence" value="ECO:0007669"/>
    <property type="project" value="UniProtKB-ARBA"/>
</dbReference>
<dbReference type="PANTHER" id="PTHR13356:SF0">
    <property type="entry name" value="SOSS COMPLEX SUBUNIT B HOMOLOG"/>
    <property type="match status" value="1"/>
</dbReference>
<evidence type="ECO:0000256" key="1">
    <source>
        <dbReference type="ARBA" id="ARBA00023125"/>
    </source>
</evidence>
<proteinExistence type="predicted"/>
<dbReference type="InterPro" id="IPR012340">
    <property type="entry name" value="NA-bd_OB-fold"/>
</dbReference>
<evidence type="ECO:0000256" key="2">
    <source>
        <dbReference type="SAM" id="MobiDB-lite"/>
    </source>
</evidence>
<evidence type="ECO:0000313" key="3">
    <source>
        <dbReference type="EMBL" id="KAI6651593.1"/>
    </source>
</evidence>
<dbReference type="InterPro" id="IPR051231">
    <property type="entry name" value="SOSS-B"/>
</dbReference>
<gene>
    <name evidence="3" type="ORF">LOD99_4844</name>
</gene>
<keyword evidence="4" id="KW-1185">Reference proteome</keyword>
<evidence type="ECO:0000313" key="4">
    <source>
        <dbReference type="Proteomes" id="UP001165289"/>
    </source>
</evidence>
<dbReference type="PANTHER" id="PTHR13356">
    <property type="entry name" value="OB FOLD NUCLEIC ACID BINDING PROTEIN-RELATED"/>
    <property type="match status" value="1"/>
</dbReference>
<dbReference type="Proteomes" id="UP001165289">
    <property type="component" value="Unassembled WGS sequence"/>
</dbReference>
<feature type="region of interest" description="Disordered" evidence="2">
    <location>
        <begin position="213"/>
        <end position="237"/>
    </location>
</feature>
<dbReference type="FunFam" id="2.40.50.140:FF:000072">
    <property type="entry name" value="SOSS complex subunit B2"/>
    <property type="match status" value="1"/>
</dbReference>
<reference evidence="3 4" key="1">
    <citation type="journal article" date="2023" name="BMC Biol.">
        <title>The compact genome of the sponge Oopsacas minuta (Hexactinellida) is lacking key metazoan core genes.</title>
        <authorList>
            <person name="Santini S."/>
            <person name="Schenkelaars Q."/>
            <person name="Jourda C."/>
            <person name="Duchesne M."/>
            <person name="Belahbib H."/>
            <person name="Rocher C."/>
            <person name="Selva M."/>
            <person name="Riesgo A."/>
            <person name="Vervoort M."/>
            <person name="Leys S.P."/>
            <person name="Kodjabachian L."/>
            <person name="Le Bivic A."/>
            <person name="Borchiellini C."/>
            <person name="Claverie J.M."/>
            <person name="Renard E."/>
        </authorList>
    </citation>
    <scope>NUCLEOTIDE SEQUENCE [LARGE SCALE GENOMIC DNA]</scope>
    <source>
        <strain evidence="3">SPO-2</strain>
    </source>
</reference>
<dbReference type="GO" id="GO:0010212">
    <property type="term" value="P:response to ionizing radiation"/>
    <property type="evidence" value="ECO:0007669"/>
    <property type="project" value="TreeGrafter"/>
</dbReference>
<dbReference type="Gene3D" id="2.40.50.140">
    <property type="entry name" value="Nucleic acid-binding proteins"/>
    <property type="match status" value="1"/>
</dbReference>
<dbReference type="GO" id="GO:0044818">
    <property type="term" value="P:mitotic G2/M transition checkpoint"/>
    <property type="evidence" value="ECO:0007669"/>
    <property type="project" value="TreeGrafter"/>
</dbReference>